<protein>
    <submittedName>
        <fullName evidence="2">DENN domain-containing protein 5B</fullName>
    </submittedName>
</protein>
<reference evidence="3" key="1">
    <citation type="journal article" date="2013" name="Science">
        <title>Comparative analysis of bat genomes provides insight into the evolution of flight and immunity.</title>
        <authorList>
            <person name="Zhang G."/>
            <person name="Cowled C."/>
            <person name="Shi Z."/>
            <person name="Huang Z."/>
            <person name="Bishop-Lilly K.A."/>
            <person name="Fang X."/>
            <person name="Wynne J.W."/>
            <person name="Xiong Z."/>
            <person name="Baker M.L."/>
            <person name="Zhao W."/>
            <person name="Tachedjian M."/>
            <person name="Zhu Y."/>
            <person name="Zhou P."/>
            <person name="Jiang X."/>
            <person name="Ng J."/>
            <person name="Yang L."/>
            <person name="Wu L."/>
            <person name="Xiao J."/>
            <person name="Feng Y."/>
            <person name="Chen Y."/>
            <person name="Sun X."/>
            <person name="Zhang Y."/>
            <person name="Marsh G.A."/>
            <person name="Crameri G."/>
            <person name="Broder C.C."/>
            <person name="Frey K.G."/>
            <person name="Wang L.F."/>
            <person name="Wang J."/>
        </authorList>
    </citation>
    <scope>NUCLEOTIDE SEQUENCE [LARGE SCALE GENOMIC DNA]</scope>
</reference>
<evidence type="ECO:0000313" key="2">
    <source>
        <dbReference type="EMBL" id="ELK25672.1"/>
    </source>
</evidence>
<accession>L5LHJ1</accession>
<keyword evidence="3" id="KW-1185">Reference proteome</keyword>
<organism evidence="2 3">
    <name type="scientific">Myotis davidii</name>
    <name type="common">David's myotis</name>
    <dbReference type="NCBI Taxonomy" id="225400"/>
    <lineage>
        <taxon>Eukaryota</taxon>
        <taxon>Metazoa</taxon>
        <taxon>Chordata</taxon>
        <taxon>Craniata</taxon>
        <taxon>Vertebrata</taxon>
        <taxon>Euteleostomi</taxon>
        <taxon>Mammalia</taxon>
        <taxon>Eutheria</taxon>
        <taxon>Laurasiatheria</taxon>
        <taxon>Chiroptera</taxon>
        <taxon>Yangochiroptera</taxon>
        <taxon>Vespertilionidae</taxon>
        <taxon>Myotis</taxon>
    </lineage>
</organism>
<gene>
    <name evidence="2" type="ORF">MDA_GLEAN10017730</name>
</gene>
<feature type="region of interest" description="Disordered" evidence="1">
    <location>
        <begin position="125"/>
        <end position="145"/>
    </location>
</feature>
<proteinExistence type="predicted"/>
<name>L5LHJ1_MYODS</name>
<evidence type="ECO:0000256" key="1">
    <source>
        <dbReference type="SAM" id="MobiDB-lite"/>
    </source>
</evidence>
<evidence type="ECO:0000313" key="3">
    <source>
        <dbReference type="Proteomes" id="UP000010556"/>
    </source>
</evidence>
<sequence>MRTDHQGADTQRRSCPLVVSAHPQWEHRSADKWAPAAGLTAVECSCGGVSLSCGHSPCMPKCGHSGGLSRARMSRSGAAPSPGLGSSPAACRFSHYFVLCRIDTDSKLEPDELAGEAGLRRRRSPLILQARPRDPTSAQIHALSL</sequence>
<dbReference type="EMBL" id="KB111731">
    <property type="protein sequence ID" value="ELK25672.1"/>
    <property type="molecule type" value="Genomic_DNA"/>
</dbReference>
<dbReference type="Proteomes" id="UP000010556">
    <property type="component" value="Unassembled WGS sequence"/>
</dbReference>
<dbReference type="AlphaFoldDB" id="L5LHJ1"/>